<feature type="coiled-coil region" evidence="1">
    <location>
        <begin position="144"/>
        <end position="178"/>
    </location>
</feature>
<evidence type="ECO:0000313" key="4">
    <source>
        <dbReference type="Proteomes" id="UP000694930"/>
    </source>
</evidence>
<dbReference type="Pfam" id="PF09331">
    <property type="entry name" value="DUF1985"/>
    <property type="match status" value="1"/>
</dbReference>
<organism evidence="4 5">
    <name type="scientific">Solanum pennellii</name>
    <name type="common">Tomato</name>
    <name type="synonym">Lycopersicon pennellii</name>
    <dbReference type="NCBI Taxonomy" id="28526"/>
    <lineage>
        <taxon>Eukaryota</taxon>
        <taxon>Viridiplantae</taxon>
        <taxon>Streptophyta</taxon>
        <taxon>Embryophyta</taxon>
        <taxon>Tracheophyta</taxon>
        <taxon>Spermatophyta</taxon>
        <taxon>Magnoliopsida</taxon>
        <taxon>eudicotyledons</taxon>
        <taxon>Gunneridae</taxon>
        <taxon>Pentapetalae</taxon>
        <taxon>asterids</taxon>
        <taxon>lamiids</taxon>
        <taxon>Solanales</taxon>
        <taxon>Solanaceae</taxon>
        <taxon>Solanoideae</taxon>
        <taxon>Solaneae</taxon>
        <taxon>Solanum</taxon>
        <taxon>Solanum subgen. Lycopersicon</taxon>
    </lineage>
</organism>
<keyword evidence="1" id="KW-0175">Coiled coil</keyword>
<dbReference type="RefSeq" id="XP_027769619.1">
    <property type="nucleotide sequence ID" value="XM_027913818.1"/>
</dbReference>
<feature type="region of interest" description="Disordered" evidence="2">
    <location>
        <begin position="200"/>
        <end position="220"/>
    </location>
</feature>
<gene>
    <name evidence="5" type="primary">LOC114075334</name>
</gene>
<evidence type="ECO:0000313" key="5">
    <source>
        <dbReference type="RefSeq" id="XP_027769619.1"/>
    </source>
</evidence>
<evidence type="ECO:0000256" key="2">
    <source>
        <dbReference type="SAM" id="MobiDB-lite"/>
    </source>
</evidence>
<protein>
    <submittedName>
        <fullName evidence="5">Uncharacterized protein LOC114075334</fullName>
    </submittedName>
</protein>
<evidence type="ECO:0000256" key="1">
    <source>
        <dbReference type="SAM" id="Coils"/>
    </source>
</evidence>
<dbReference type="PANTHER" id="PTHR48449:SF1">
    <property type="entry name" value="DUF1985 DOMAIN-CONTAINING PROTEIN"/>
    <property type="match status" value="1"/>
</dbReference>
<dbReference type="GeneID" id="114075334"/>
<evidence type="ECO:0000259" key="3">
    <source>
        <dbReference type="Pfam" id="PF09331"/>
    </source>
</evidence>
<keyword evidence="4" id="KW-1185">Reference proteome</keyword>
<feature type="domain" description="DUF1985" evidence="3">
    <location>
        <begin position="3"/>
        <end position="108"/>
    </location>
</feature>
<dbReference type="PANTHER" id="PTHR48449">
    <property type="entry name" value="DUF1985 DOMAIN-CONTAINING PROTEIN"/>
    <property type="match status" value="1"/>
</dbReference>
<accession>A0ABM1V1K1</accession>
<dbReference type="Proteomes" id="UP000694930">
    <property type="component" value="Chromosome 12"/>
</dbReference>
<sequence>MFVIKVNGKELHFGLKEFVAITGLKCGPVSDFVSDPYVPNRLIAENFGDFNKVSKSDFYYKFKLQNFWEEDDRLKIGILYFISSFLTASDPSKTTIPKLYFDLVESGQNIVFSEEELNLMDETILNQSSSHHDSENHISSENRAVDSEHKVEELKADIAEVKAELKELKITVHKHMADIKSYVDNSTKLIIDEIRLSRGEQIPEEQPEDNANHYAAQSDPTDMPTVSIGQQVQSSNTAAQKSTDDCFNVDVPTTSKSKPPTLDDYPNFTMIQIIALDPILNATTTPNVRTRHKNVGKYDSSPYIRMSEGESSSNRVSTFFQIKHPFQNHNGFDVPVEVIEEFNKWIFKDVSSRCGR</sequence>
<reference evidence="4" key="1">
    <citation type="journal article" date="2014" name="Nat. Genet.">
        <title>The genome of the stress-tolerant wild tomato species Solanum pennellii.</title>
        <authorList>
            <person name="Bolger A."/>
            <person name="Scossa F."/>
            <person name="Bolger M.E."/>
            <person name="Lanz C."/>
            <person name="Maumus F."/>
            <person name="Tohge T."/>
            <person name="Quesneville H."/>
            <person name="Alseekh S."/>
            <person name="Sorensen I."/>
            <person name="Lichtenstein G."/>
            <person name="Fich E.A."/>
            <person name="Conte M."/>
            <person name="Keller H."/>
            <person name="Schneeberger K."/>
            <person name="Schwacke R."/>
            <person name="Ofner I."/>
            <person name="Vrebalov J."/>
            <person name="Xu Y."/>
            <person name="Osorio S."/>
            <person name="Aflitos S.A."/>
            <person name="Schijlen E."/>
            <person name="Jimenez-Gomez J.M."/>
            <person name="Ryngajllo M."/>
            <person name="Kimura S."/>
            <person name="Kumar R."/>
            <person name="Koenig D."/>
            <person name="Headland L.R."/>
            <person name="Maloof J.N."/>
            <person name="Sinha N."/>
            <person name="van Ham R.C."/>
            <person name="Lankhorst R.K."/>
            <person name="Mao L."/>
            <person name="Vogel A."/>
            <person name="Arsova B."/>
            <person name="Panstruga R."/>
            <person name="Fei Z."/>
            <person name="Rose J.K."/>
            <person name="Zamir D."/>
            <person name="Carrari F."/>
            <person name="Giovannoni J.J."/>
            <person name="Weigel D."/>
            <person name="Usadel B."/>
            <person name="Fernie A.R."/>
        </authorList>
    </citation>
    <scope>NUCLEOTIDE SEQUENCE [LARGE SCALE GENOMIC DNA]</scope>
    <source>
        <strain evidence="4">cv. LA0716</strain>
    </source>
</reference>
<name>A0ABM1V1K1_SOLPN</name>
<proteinExistence type="predicted"/>
<reference evidence="5" key="2">
    <citation type="submission" date="2025-08" db="UniProtKB">
        <authorList>
            <consortium name="RefSeq"/>
        </authorList>
    </citation>
    <scope>IDENTIFICATION</scope>
</reference>
<dbReference type="InterPro" id="IPR015410">
    <property type="entry name" value="DUF1985"/>
</dbReference>